<evidence type="ECO:0000313" key="6">
    <source>
        <dbReference type="Proteomes" id="UP001165083"/>
    </source>
</evidence>
<feature type="domain" description="Crinkler effector protein N-terminal" evidence="4">
    <location>
        <begin position="3"/>
        <end position="63"/>
    </location>
</feature>
<accession>A0A9W6TAG8</accession>
<evidence type="ECO:0000259" key="4">
    <source>
        <dbReference type="Pfam" id="PF20147"/>
    </source>
</evidence>
<keyword evidence="3" id="KW-0964">Secreted</keyword>
<comment type="subcellular location">
    <subcellularLocation>
        <location evidence="1">Host cell</location>
    </subcellularLocation>
    <subcellularLocation>
        <location evidence="2">Secreted</location>
    </subcellularLocation>
</comment>
<organism evidence="5 6">
    <name type="scientific">Phytophthora lilii</name>
    <dbReference type="NCBI Taxonomy" id="2077276"/>
    <lineage>
        <taxon>Eukaryota</taxon>
        <taxon>Sar</taxon>
        <taxon>Stramenopiles</taxon>
        <taxon>Oomycota</taxon>
        <taxon>Peronosporomycetes</taxon>
        <taxon>Peronosporales</taxon>
        <taxon>Peronosporaceae</taxon>
        <taxon>Phytophthora</taxon>
    </lineage>
</organism>
<dbReference type="GO" id="GO:0043657">
    <property type="term" value="C:host cell"/>
    <property type="evidence" value="ECO:0007669"/>
    <property type="project" value="UniProtKB-SubCell"/>
</dbReference>
<dbReference type="Pfam" id="PF20147">
    <property type="entry name" value="Crinkler"/>
    <property type="match status" value="1"/>
</dbReference>
<name>A0A9W6TAG8_9STRA</name>
<dbReference type="InterPro" id="IPR045379">
    <property type="entry name" value="Crinkler_N"/>
</dbReference>
<sequence>MEENKFSVEADENKTVDGLKKKINKKNLNVFTDVDADMLQLFRAKTDEAWLTGEYVKGDITDMLQGARLQHVGLSD</sequence>
<evidence type="ECO:0000256" key="3">
    <source>
        <dbReference type="ARBA" id="ARBA00022525"/>
    </source>
</evidence>
<gene>
    <name evidence="5" type="ORF">Plil01_000018500</name>
</gene>
<protein>
    <submittedName>
        <fullName evidence="5">Unnamed protein product</fullName>
    </submittedName>
</protein>
<proteinExistence type="predicted"/>
<evidence type="ECO:0000256" key="1">
    <source>
        <dbReference type="ARBA" id="ARBA00004340"/>
    </source>
</evidence>
<keyword evidence="6" id="KW-1185">Reference proteome</keyword>
<dbReference type="Proteomes" id="UP001165083">
    <property type="component" value="Unassembled WGS sequence"/>
</dbReference>
<comment type="caution">
    <text evidence="5">The sequence shown here is derived from an EMBL/GenBank/DDBJ whole genome shotgun (WGS) entry which is preliminary data.</text>
</comment>
<dbReference type="AlphaFoldDB" id="A0A9W6TAG8"/>
<dbReference type="GO" id="GO:0005576">
    <property type="term" value="C:extracellular region"/>
    <property type="evidence" value="ECO:0007669"/>
    <property type="project" value="UniProtKB-SubCell"/>
</dbReference>
<reference evidence="5" key="1">
    <citation type="submission" date="2023-04" db="EMBL/GenBank/DDBJ databases">
        <title>Phytophthora lilii NBRC 32176.</title>
        <authorList>
            <person name="Ichikawa N."/>
            <person name="Sato H."/>
            <person name="Tonouchi N."/>
        </authorList>
    </citation>
    <scope>NUCLEOTIDE SEQUENCE</scope>
    <source>
        <strain evidence="5">NBRC 32176</strain>
    </source>
</reference>
<evidence type="ECO:0000313" key="5">
    <source>
        <dbReference type="EMBL" id="GMF09269.1"/>
    </source>
</evidence>
<dbReference type="EMBL" id="BSXW01000007">
    <property type="protein sequence ID" value="GMF09269.1"/>
    <property type="molecule type" value="Genomic_DNA"/>
</dbReference>
<evidence type="ECO:0000256" key="2">
    <source>
        <dbReference type="ARBA" id="ARBA00004613"/>
    </source>
</evidence>